<feature type="disulfide bond" evidence="2">
    <location>
        <begin position="209"/>
        <end position="219"/>
    </location>
</feature>
<dbReference type="GO" id="GO:0016020">
    <property type="term" value="C:membrane"/>
    <property type="evidence" value="ECO:0007669"/>
    <property type="project" value="InterPro"/>
</dbReference>
<evidence type="ECO:0000256" key="1">
    <source>
        <dbReference type="ARBA" id="ARBA00023157"/>
    </source>
</evidence>
<protein>
    <recommendedName>
        <fullName evidence="3">SRCR domain-containing protein</fullName>
    </recommendedName>
</protein>
<dbReference type="Gene3D" id="3.10.250.10">
    <property type="entry name" value="SRCR-like domain"/>
    <property type="match status" value="1"/>
</dbReference>
<proteinExistence type="predicted"/>
<accession>A0AAE1AJE3</accession>
<comment type="caution">
    <text evidence="2">Lacks conserved residue(s) required for the propagation of feature annotation.</text>
</comment>
<comment type="caution">
    <text evidence="4">The sequence shown here is derived from an EMBL/GenBank/DDBJ whole genome shotgun (WGS) entry which is preliminary data.</text>
</comment>
<feature type="domain" description="SRCR" evidence="3">
    <location>
        <begin position="131"/>
        <end position="249"/>
    </location>
</feature>
<dbReference type="Proteomes" id="UP001283361">
    <property type="component" value="Unassembled WGS sequence"/>
</dbReference>
<evidence type="ECO:0000313" key="4">
    <source>
        <dbReference type="EMBL" id="KAK3788733.1"/>
    </source>
</evidence>
<dbReference type="EMBL" id="JAWDGP010001738">
    <property type="protein sequence ID" value="KAK3788733.1"/>
    <property type="molecule type" value="Genomic_DNA"/>
</dbReference>
<evidence type="ECO:0000259" key="3">
    <source>
        <dbReference type="PROSITE" id="PS50287"/>
    </source>
</evidence>
<keyword evidence="5" id="KW-1185">Reference proteome</keyword>
<sequence>MTKSPSISAPPILSFWGGEYGSVTKLYRLTFRSNSSIVLFCGQLCLKSIGGQKLRDHSRLPGKPSFPNIRPSKVYSGNLFAYEYPKNRSTRFYPITSTKQGFAQYVCDPHTDTFIDCDPDGPLKSDLETFVWRMGNSSRNEGAVNVDSPTLENLFGHICEVSMNIISNNVAKVLCRSAGKPYATAHRNTVGYFVNTSEINRFIMTDLECDGTEEHPRRCKHRTACHFIDSNDNSSIVQLPQWKSSCRHV</sequence>
<dbReference type="InterPro" id="IPR001190">
    <property type="entry name" value="SRCR"/>
</dbReference>
<keyword evidence="1 2" id="KW-1015">Disulfide bond</keyword>
<dbReference type="InterPro" id="IPR036772">
    <property type="entry name" value="SRCR-like_dom_sf"/>
</dbReference>
<gene>
    <name evidence="4" type="ORF">RRG08_029184</name>
</gene>
<dbReference type="Pfam" id="PF00530">
    <property type="entry name" value="SRCR"/>
    <property type="match status" value="1"/>
</dbReference>
<name>A0AAE1AJE3_9GAST</name>
<dbReference type="AlphaFoldDB" id="A0AAE1AJE3"/>
<organism evidence="4 5">
    <name type="scientific">Elysia crispata</name>
    <name type="common">lettuce slug</name>
    <dbReference type="NCBI Taxonomy" id="231223"/>
    <lineage>
        <taxon>Eukaryota</taxon>
        <taxon>Metazoa</taxon>
        <taxon>Spiralia</taxon>
        <taxon>Lophotrochozoa</taxon>
        <taxon>Mollusca</taxon>
        <taxon>Gastropoda</taxon>
        <taxon>Heterobranchia</taxon>
        <taxon>Euthyneura</taxon>
        <taxon>Panpulmonata</taxon>
        <taxon>Sacoglossa</taxon>
        <taxon>Placobranchoidea</taxon>
        <taxon>Plakobranchidae</taxon>
        <taxon>Elysia</taxon>
    </lineage>
</organism>
<evidence type="ECO:0000256" key="2">
    <source>
        <dbReference type="PROSITE-ProRule" id="PRU00196"/>
    </source>
</evidence>
<evidence type="ECO:0000313" key="5">
    <source>
        <dbReference type="Proteomes" id="UP001283361"/>
    </source>
</evidence>
<dbReference type="PROSITE" id="PS50287">
    <property type="entry name" value="SRCR_2"/>
    <property type="match status" value="1"/>
</dbReference>
<dbReference type="SUPFAM" id="SSF56487">
    <property type="entry name" value="SRCR-like"/>
    <property type="match status" value="1"/>
</dbReference>
<reference evidence="4" key="1">
    <citation type="journal article" date="2023" name="G3 (Bethesda)">
        <title>A reference genome for the long-term kleptoplast-retaining sea slug Elysia crispata morphotype clarki.</title>
        <authorList>
            <person name="Eastman K.E."/>
            <person name="Pendleton A.L."/>
            <person name="Shaikh M.A."/>
            <person name="Suttiyut T."/>
            <person name="Ogas R."/>
            <person name="Tomko P."/>
            <person name="Gavelis G."/>
            <person name="Widhalm J.R."/>
            <person name="Wisecaver J.H."/>
        </authorList>
    </citation>
    <scope>NUCLEOTIDE SEQUENCE</scope>
    <source>
        <strain evidence="4">ECLA1</strain>
    </source>
</reference>